<dbReference type="Gene3D" id="3.30.200.20">
    <property type="entry name" value="Phosphorylase Kinase, domain 1"/>
    <property type="match status" value="1"/>
</dbReference>
<reference evidence="12" key="1">
    <citation type="submission" date="2025-08" db="UniProtKB">
        <authorList>
            <consortium name="Ensembl"/>
        </authorList>
    </citation>
    <scope>IDENTIFICATION</scope>
</reference>
<evidence type="ECO:0000313" key="12">
    <source>
        <dbReference type="Ensembl" id="ENSSANP00000093744.1"/>
    </source>
</evidence>
<dbReference type="PANTHER" id="PTHR22984">
    <property type="entry name" value="SERINE/THREONINE-PROTEIN KINASE PIM"/>
    <property type="match status" value="1"/>
</dbReference>
<dbReference type="InterPro" id="IPR011009">
    <property type="entry name" value="Kinase-like_dom_sf"/>
</dbReference>
<evidence type="ECO:0000256" key="8">
    <source>
        <dbReference type="ARBA" id="ARBA00047899"/>
    </source>
</evidence>
<keyword evidence="7 10" id="KW-0067">ATP-binding</keyword>
<organism evidence="12 13">
    <name type="scientific">Sinocyclocheilus anshuiensis</name>
    <dbReference type="NCBI Taxonomy" id="1608454"/>
    <lineage>
        <taxon>Eukaryota</taxon>
        <taxon>Metazoa</taxon>
        <taxon>Chordata</taxon>
        <taxon>Craniata</taxon>
        <taxon>Vertebrata</taxon>
        <taxon>Euteleostomi</taxon>
        <taxon>Actinopterygii</taxon>
        <taxon>Neopterygii</taxon>
        <taxon>Teleostei</taxon>
        <taxon>Ostariophysi</taxon>
        <taxon>Cypriniformes</taxon>
        <taxon>Cyprinidae</taxon>
        <taxon>Cyprininae</taxon>
        <taxon>Sinocyclocheilus</taxon>
    </lineage>
</organism>
<dbReference type="PROSITE" id="PS50011">
    <property type="entry name" value="PROTEIN_KINASE_DOM"/>
    <property type="match status" value="1"/>
</dbReference>
<keyword evidence="5 10" id="KW-0547">Nucleotide-binding</keyword>
<comment type="similarity">
    <text evidence="1">Belongs to the protein kinase superfamily. CAMK Ser/Thr protein kinase family. PIM subfamily.</text>
</comment>
<evidence type="ECO:0000256" key="1">
    <source>
        <dbReference type="ARBA" id="ARBA00005505"/>
    </source>
</evidence>
<comment type="catalytic activity">
    <reaction evidence="9">
        <text>L-seryl-[protein] + ATP = O-phospho-L-seryl-[protein] + ADP + H(+)</text>
        <dbReference type="Rhea" id="RHEA:17989"/>
        <dbReference type="Rhea" id="RHEA-COMP:9863"/>
        <dbReference type="Rhea" id="RHEA-COMP:11604"/>
        <dbReference type="ChEBI" id="CHEBI:15378"/>
        <dbReference type="ChEBI" id="CHEBI:29999"/>
        <dbReference type="ChEBI" id="CHEBI:30616"/>
        <dbReference type="ChEBI" id="CHEBI:83421"/>
        <dbReference type="ChEBI" id="CHEBI:456216"/>
        <dbReference type="EC" id="2.7.11.1"/>
    </reaction>
</comment>
<dbReference type="PANTHER" id="PTHR22984:SF11">
    <property type="entry name" value="AURORA KINASE-RELATED"/>
    <property type="match status" value="1"/>
</dbReference>
<dbReference type="Ensembl" id="ENSSANT00000099559.1">
    <property type="protein sequence ID" value="ENSSANP00000093744.1"/>
    <property type="gene ID" value="ENSSANG00000046202.1"/>
</dbReference>
<name>A0A671SC09_9TELE</name>
<evidence type="ECO:0000256" key="7">
    <source>
        <dbReference type="ARBA" id="ARBA00022840"/>
    </source>
</evidence>
<dbReference type="Pfam" id="PF00069">
    <property type="entry name" value="Pkinase"/>
    <property type="match status" value="1"/>
</dbReference>
<proteinExistence type="inferred from homology"/>
<dbReference type="GO" id="GO:0005737">
    <property type="term" value="C:cytoplasm"/>
    <property type="evidence" value="ECO:0007669"/>
    <property type="project" value="TreeGrafter"/>
</dbReference>
<evidence type="ECO:0000256" key="4">
    <source>
        <dbReference type="ARBA" id="ARBA00022679"/>
    </source>
</evidence>
<dbReference type="PROSITE" id="PS00107">
    <property type="entry name" value="PROTEIN_KINASE_ATP"/>
    <property type="match status" value="1"/>
</dbReference>
<feature type="binding site" evidence="10">
    <location>
        <position position="76"/>
    </location>
    <ligand>
        <name>ATP</name>
        <dbReference type="ChEBI" id="CHEBI:30616"/>
    </ligand>
</feature>
<feature type="domain" description="Protein kinase" evidence="11">
    <location>
        <begin position="47"/>
        <end position="148"/>
    </location>
</feature>
<evidence type="ECO:0000256" key="6">
    <source>
        <dbReference type="ARBA" id="ARBA00022777"/>
    </source>
</evidence>
<dbReference type="InterPro" id="IPR017441">
    <property type="entry name" value="Protein_kinase_ATP_BS"/>
</dbReference>
<evidence type="ECO:0000256" key="5">
    <source>
        <dbReference type="ARBA" id="ARBA00022741"/>
    </source>
</evidence>
<sequence length="148" mass="16370">LPAYSEDITQLSDLPLKCSFTDDDYRNILVVASFLISCDLVIVADAYIKGPMLGQGGFGSVFAGTRSSDGLPVAIKYVTKDEEHEDMEEGQGLLPLEVALMTRVNSAPVCPSVLKLLEWFDHPGRYVMILERPDPCQDLHRFCEENGC</sequence>
<dbReference type="InterPro" id="IPR000719">
    <property type="entry name" value="Prot_kinase_dom"/>
</dbReference>
<comment type="catalytic activity">
    <reaction evidence="8">
        <text>L-threonyl-[protein] + ATP = O-phospho-L-threonyl-[protein] + ADP + H(+)</text>
        <dbReference type="Rhea" id="RHEA:46608"/>
        <dbReference type="Rhea" id="RHEA-COMP:11060"/>
        <dbReference type="Rhea" id="RHEA-COMP:11605"/>
        <dbReference type="ChEBI" id="CHEBI:15378"/>
        <dbReference type="ChEBI" id="CHEBI:30013"/>
        <dbReference type="ChEBI" id="CHEBI:30616"/>
        <dbReference type="ChEBI" id="CHEBI:61977"/>
        <dbReference type="ChEBI" id="CHEBI:456216"/>
        <dbReference type="EC" id="2.7.11.1"/>
    </reaction>
</comment>
<evidence type="ECO:0000256" key="10">
    <source>
        <dbReference type="PROSITE-ProRule" id="PRU10141"/>
    </source>
</evidence>
<evidence type="ECO:0000256" key="9">
    <source>
        <dbReference type="ARBA" id="ARBA00048679"/>
    </source>
</evidence>
<dbReference type="GO" id="GO:0007346">
    <property type="term" value="P:regulation of mitotic cell cycle"/>
    <property type="evidence" value="ECO:0007669"/>
    <property type="project" value="TreeGrafter"/>
</dbReference>
<keyword evidence="4" id="KW-0808">Transferase</keyword>
<evidence type="ECO:0000256" key="3">
    <source>
        <dbReference type="ARBA" id="ARBA00022527"/>
    </source>
</evidence>
<dbReference type="InterPro" id="IPR051138">
    <property type="entry name" value="PIM_Ser/Thr_kinase"/>
</dbReference>
<evidence type="ECO:0000259" key="11">
    <source>
        <dbReference type="PROSITE" id="PS50011"/>
    </source>
</evidence>
<dbReference type="GO" id="GO:0043066">
    <property type="term" value="P:negative regulation of apoptotic process"/>
    <property type="evidence" value="ECO:0007669"/>
    <property type="project" value="TreeGrafter"/>
</dbReference>
<dbReference type="SUPFAM" id="SSF56112">
    <property type="entry name" value="Protein kinase-like (PK-like)"/>
    <property type="match status" value="1"/>
</dbReference>
<keyword evidence="6" id="KW-0418">Kinase</keyword>
<keyword evidence="13" id="KW-1185">Reference proteome</keyword>
<dbReference type="GO" id="GO:0005524">
    <property type="term" value="F:ATP binding"/>
    <property type="evidence" value="ECO:0007669"/>
    <property type="project" value="UniProtKB-UniRule"/>
</dbReference>
<dbReference type="GO" id="GO:0004674">
    <property type="term" value="F:protein serine/threonine kinase activity"/>
    <property type="evidence" value="ECO:0007669"/>
    <property type="project" value="UniProtKB-KW"/>
</dbReference>
<keyword evidence="3" id="KW-0723">Serine/threonine-protein kinase</keyword>
<protein>
    <recommendedName>
        <fullName evidence="2">non-specific serine/threonine protein kinase</fullName>
        <ecNumber evidence="2">2.7.11.1</ecNumber>
    </recommendedName>
</protein>
<reference evidence="12" key="2">
    <citation type="submission" date="2025-09" db="UniProtKB">
        <authorList>
            <consortium name="Ensembl"/>
        </authorList>
    </citation>
    <scope>IDENTIFICATION</scope>
</reference>
<dbReference type="AlphaFoldDB" id="A0A671SC09"/>
<dbReference type="Proteomes" id="UP000472260">
    <property type="component" value="Unassembled WGS sequence"/>
</dbReference>
<dbReference type="EC" id="2.7.11.1" evidence="2"/>
<evidence type="ECO:0000256" key="2">
    <source>
        <dbReference type="ARBA" id="ARBA00012513"/>
    </source>
</evidence>
<accession>A0A671SC09</accession>
<evidence type="ECO:0000313" key="13">
    <source>
        <dbReference type="Proteomes" id="UP000472260"/>
    </source>
</evidence>